<evidence type="ECO:0000256" key="6">
    <source>
        <dbReference type="SAM" id="MobiDB-lite"/>
    </source>
</evidence>
<evidence type="ECO:0000313" key="8">
    <source>
        <dbReference type="EMBL" id="ORE20954.1"/>
    </source>
</evidence>
<dbReference type="Pfam" id="PF07719">
    <property type="entry name" value="TPR_2"/>
    <property type="match status" value="1"/>
</dbReference>
<feature type="domain" description="RNA-polymerase II-associated protein 3-like C-terminal" evidence="7">
    <location>
        <begin position="309"/>
        <end position="399"/>
    </location>
</feature>
<dbReference type="PROSITE" id="PS50005">
    <property type="entry name" value="TPR"/>
    <property type="match status" value="2"/>
</dbReference>
<feature type="repeat" description="TPR" evidence="5">
    <location>
        <begin position="146"/>
        <end position="179"/>
    </location>
</feature>
<dbReference type="InterPro" id="IPR025986">
    <property type="entry name" value="RPAP3-like_C"/>
</dbReference>
<name>A0A1X0S9K6_RHIZD</name>
<dbReference type="Pfam" id="PF13877">
    <property type="entry name" value="RPAP3_C"/>
    <property type="match status" value="1"/>
</dbReference>
<dbReference type="PANTHER" id="PTHR46423">
    <property type="entry name" value="RNA POLYMERASE II-ASSOCIATED PROTEIN 3"/>
    <property type="match status" value="1"/>
</dbReference>
<accession>A0A1X0S9K6</accession>
<dbReference type="Pfam" id="PF13181">
    <property type="entry name" value="TPR_8"/>
    <property type="match status" value="1"/>
</dbReference>
<dbReference type="VEuPathDB" id="FungiDB:BCV72DRAFT_263315"/>
<feature type="region of interest" description="Disordered" evidence="6">
    <location>
        <begin position="251"/>
        <end position="283"/>
    </location>
</feature>
<evidence type="ECO:0000259" key="7">
    <source>
        <dbReference type="Pfam" id="PF13877"/>
    </source>
</evidence>
<dbReference type="PROSITE" id="PS50293">
    <property type="entry name" value="TPR_REGION"/>
    <property type="match status" value="1"/>
</dbReference>
<dbReference type="Proteomes" id="UP000242381">
    <property type="component" value="Unassembled WGS sequence"/>
</dbReference>
<organism evidence="8 9">
    <name type="scientific">Rhizopus microsporus</name>
    <dbReference type="NCBI Taxonomy" id="58291"/>
    <lineage>
        <taxon>Eukaryota</taxon>
        <taxon>Fungi</taxon>
        <taxon>Fungi incertae sedis</taxon>
        <taxon>Mucoromycota</taxon>
        <taxon>Mucoromycotina</taxon>
        <taxon>Mucoromycetes</taxon>
        <taxon>Mucorales</taxon>
        <taxon>Mucorineae</taxon>
        <taxon>Rhizopodaceae</taxon>
        <taxon>Rhizopus</taxon>
    </lineage>
</organism>
<dbReference type="InterPro" id="IPR051966">
    <property type="entry name" value="RPAP3"/>
</dbReference>
<evidence type="ECO:0000256" key="2">
    <source>
        <dbReference type="ARBA" id="ARBA00022803"/>
    </source>
</evidence>
<proteinExistence type="inferred from homology"/>
<evidence type="ECO:0000313" key="9">
    <source>
        <dbReference type="Proteomes" id="UP000242381"/>
    </source>
</evidence>
<dbReference type="InterPro" id="IPR019734">
    <property type="entry name" value="TPR_rpt"/>
</dbReference>
<dbReference type="EMBL" id="KV921286">
    <property type="protein sequence ID" value="ORE20954.1"/>
    <property type="molecule type" value="Genomic_DNA"/>
</dbReference>
<evidence type="ECO:0000256" key="5">
    <source>
        <dbReference type="PROSITE-ProRule" id="PRU00339"/>
    </source>
</evidence>
<evidence type="ECO:0000256" key="4">
    <source>
        <dbReference type="ARBA" id="ARBA00040133"/>
    </source>
</evidence>
<evidence type="ECO:0000256" key="3">
    <source>
        <dbReference type="ARBA" id="ARBA00038275"/>
    </source>
</evidence>
<dbReference type="Pfam" id="PF00515">
    <property type="entry name" value="TPR_1"/>
    <property type="match status" value="1"/>
</dbReference>
<dbReference type="OMA" id="CVHMNTG"/>
<gene>
    <name evidence="8" type="ORF">BCV71DRAFT_261611</name>
</gene>
<feature type="repeat" description="TPR" evidence="5">
    <location>
        <begin position="78"/>
        <end position="111"/>
    </location>
</feature>
<dbReference type="InterPro" id="IPR011990">
    <property type="entry name" value="TPR-like_helical_dom_sf"/>
</dbReference>
<dbReference type="InterPro" id="IPR013105">
    <property type="entry name" value="TPR_2"/>
</dbReference>
<sequence length="431" mass="49199">MTTNEALWNDLLKWQTDINKKDEELLKSKPIHDKAISPIREMTEIVLDNLKPKGLDALSSTPKKNIPVNKKPTLIERAEAEKTKGNDYFKQGNFKQAVVHYTKAIELNPTVSVYYVNRAMAYIKLENYIEAERDCTKGIQFDTKNVKAYWRRGIALQKLGRIAEAKKDMELALKLEPKNATIAKDLQALTSSNKTLPKEQKTNSENKFRSLPINVIDAAYEPLSSQQPPLTPVSTSKVNKTAQLVSEAPMVTAKQTEDVKESTANKTPVKEEQRKEKKTTDPVPAKVTTEKARPAIVPSSTVPLKFSVPKTNFEFERDWKTCKARGIDVLYQYFQNIPPASFATLFKSSLESDYFEQMIHILATKYVEQKTPKDIYDVLDGLSRVKRLDMLLMFLSKQQEKELESLFTLIKSSNVVPKDKMDRLSMLYKIR</sequence>
<reference evidence="8 9" key="1">
    <citation type="journal article" date="2016" name="Proc. Natl. Acad. Sci. U.S.A.">
        <title>Lipid metabolic changes in an early divergent fungus govern the establishment of a mutualistic symbiosis with endobacteria.</title>
        <authorList>
            <person name="Lastovetsky O.A."/>
            <person name="Gaspar M.L."/>
            <person name="Mondo S.J."/>
            <person name="LaButti K.M."/>
            <person name="Sandor L."/>
            <person name="Grigoriev I.V."/>
            <person name="Henry S.A."/>
            <person name="Pawlowska T.E."/>
        </authorList>
    </citation>
    <scope>NUCLEOTIDE SEQUENCE [LARGE SCALE GENOMIC DNA]</scope>
    <source>
        <strain evidence="8 9">ATCC 11559</strain>
    </source>
</reference>
<protein>
    <recommendedName>
        <fullName evidence="4">RNA polymerase II-associated protein 3</fullName>
    </recommendedName>
</protein>
<keyword evidence="1" id="KW-0677">Repeat</keyword>
<keyword evidence="2 5" id="KW-0802">TPR repeat</keyword>
<dbReference type="PANTHER" id="PTHR46423:SF1">
    <property type="entry name" value="RNA POLYMERASE II-ASSOCIATED PROTEIN 3"/>
    <property type="match status" value="1"/>
</dbReference>
<feature type="compositionally biased region" description="Basic and acidic residues" evidence="6">
    <location>
        <begin position="255"/>
        <end position="280"/>
    </location>
</feature>
<dbReference type="Gene3D" id="1.25.40.10">
    <property type="entry name" value="Tetratricopeptide repeat domain"/>
    <property type="match status" value="1"/>
</dbReference>
<dbReference type="SMART" id="SM00028">
    <property type="entry name" value="TPR"/>
    <property type="match status" value="3"/>
</dbReference>
<dbReference type="SUPFAM" id="SSF48452">
    <property type="entry name" value="TPR-like"/>
    <property type="match status" value="1"/>
</dbReference>
<dbReference type="AlphaFoldDB" id="A0A1X0S9K6"/>
<evidence type="ECO:0000256" key="1">
    <source>
        <dbReference type="ARBA" id="ARBA00022737"/>
    </source>
</evidence>
<comment type="similarity">
    <text evidence="3">Belongs to the RPAP3 family.</text>
</comment>
<dbReference type="GO" id="GO:0101031">
    <property type="term" value="C:protein folding chaperone complex"/>
    <property type="evidence" value="ECO:0007669"/>
    <property type="project" value="TreeGrafter"/>
</dbReference>